<reference evidence="2" key="1">
    <citation type="journal article" date="2015" name="Nat. Genet.">
        <title>The genome and transcriptome of the zoonotic hookworm Ancylostoma ceylanicum identify infection-specific gene families.</title>
        <authorList>
            <person name="Schwarz E.M."/>
            <person name="Hu Y."/>
            <person name="Antoshechkin I."/>
            <person name="Miller M.M."/>
            <person name="Sternberg P.W."/>
            <person name="Aroian R.V."/>
        </authorList>
    </citation>
    <scope>NUCLEOTIDE SEQUENCE</scope>
    <source>
        <strain evidence="2">HY135</strain>
    </source>
</reference>
<accession>A0A016RSU6</accession>
<name>A0A016RSU6_9BILA</name>
<comment type="caution">
    <text evidence="1">The sequence shown here is derived from an EMBL/GenBank/DDBJ whole genome shotgun (WGS) entry which is preliminary data.</text>
</comment>
<protein>
    <submittedName>
        <fullName evidence="1">Uncharacterized protein</fullName>
    </submittedName>
</protein>
<organism evidence="1 2">
    <name type="scientific">Ancylostoma ceylanicum</name>
    <dbReference type="NCBI Taxonomy" id="53326"/>
    <lineage>
        <taxon>Eukaryota</taxon>
        <taxon>Metazoa</taxon>
        <taxon>Ecdysozoa</taxon>
        <taxon>Nematoda</taxon>
        <taxon>Chromadorea</taxon>
        <taxon>Rhabditida</taxon>
        <taxon>Rhabditina</taxon>
        <taxon>Rhabditomorpha</taxon>
        <taxon>Strongyloidea</taxon>
        <taxon>Ancylostomatidae</taxon>
        <taxon>Ancylostomatinae</taxon>
        <taxon>Ancylostoma</taxon>
    </lineage>
</organism>
<evidence type="ECO:0000313" key="2">
    <source>
        <dbReference type="Proteomes" id="UP000024635"/>
    </source>
</evidence>
<dbReference type="EMBL" id="JARK01001721">
    <property type="protein sequence ID" value="EYB81386.1"/>
    <property type="molecule type" value="Genomic_DNA"/>
</dbReference>
<dbReference type="AlphaFoldDB" id="A0A016RSU6"/>
<evidence type="ECO:0000313" key="1">
    <source>
        <dbReference type="EMBL" id="EYB81386.1"/>
    </source>
</evidence>
<sequence>MPEDGERMLRFPCVHSADKFFVEGIRAYTPRNPVEGAHSIHYTVHHSIHYTIHCDRTLVEYQLNNVNWSGGQQNGHARIRVHGSISADRSLFPVFKLPF</sequence>
<gene>
    <name evidence="1" type="primary">Acey_s0385.g429</name>
    <name evidence="1" type="ORF">Y032_0385g429</name>
</gene>
<keyword evidence="2" id="KW-1185">Reference proteome</keyword>
<dbReference type="Proteomes" id="UP000024635">
    <property type="component" value="Unassembled WGS sequence"/>
</dbReference>
<proteinExistence type="predicted"/>